<reference evidence="5" key="2">
    <citation type="submission" date="2020-05" db="UniProtKB">
        <authorList>
            <consortium name="EnsemblMetazoa"/>
        </authorList>
    </citation>
    <scope>IDENTIFICATION</scope>
    <source>
        <strain evidence="5">MINIMUS1</strain>
    </source>
</reference>
<dbReference type="SUPFAM" id="SSF52058">
    <property type="entry name" value="L domain-like"/>
    <property type="match status" value="1"/>
</dbReference>
<keyword evidence="3" id="KW-1133">Transmembrane helix</keyword>
<dbReference type="Proteomes" id="UP000075920">
    <property type="component" value="Unassembled WGS sequence"/>
</dbReference>
<dbReference type="PANTHER" id="PTHR24366">
    <property type="entry name" value="IG(IMMUNOGLOBULIN) AND LRR(LEUCINE RICH REPEAT) DOMAINS"/>
    <property type="match status" value="1"/>
</dbReference>
<dbReference type="InterPro" id="IPR032675">
    <property type="entry name" value="LRR_dom_sf"/>
</dbReference>
<dbReference type="InterPro" id="IPR003591">
    <property type="entry name" value="Leu-rich_rpt_typical-subtyp"/>
</dbReference>
<accession>A0A182W578</accession>
<evidence type="ECO:0008006" key="7">
    <source>
        <dbReference type="Google" id="ProtNLM"/>
    </source>
</evidence>
<feature type="signal peptide" evidence="4">
    <location>
        <begin position="1"/>
        <end position="19"/>
    </location>
</feature>
<dbReference type="PROSITE" id="PS51450">
    <property type="entry name" value="LRR"/>
    <property type="match status" value="1"/>
</dbReference>
<dbReference type="EnsemblMetazoa" id="AMIN005491-RA">
    <property type="protein sequence ID" value="AMIN005491-PA"/>
    <property type="gene ID" value="AMIN005491"/>
</dbReference>
<protein>
    <recommendedName>
        <fullName evidence="7">LRRCT domain-containing protein</fullName>
    </recommendedName>
</protein>
<keyword evidence="4" id="KW-0732">Signal</keyword>
<evidence type="ECO:0000256" key="2">
    <source>
        <dbReference type="ARBA" id="ARBA00022737"/>
    </source>
</evidence>
<evidence type="ECO:0000256" key="1">
    <source>
        <dbReference type="ARBA" id="ARBA00022614"/>
    </source>
</evidence>
<keyword evidence="3" id="KW-0472">Membrane</keyword>
<reference evidence="6" key="1">
    <citation type="submission" date="2013-03" db="EMBL/GenBank/DDBJ databases">
        <title>The Genome Sequence of Anopheles minimus MINIMUS1.</title>
        <authorList>
            <consortium name="The Broad Institute Genomics Platform"/>
            <person name="Neafsey D.E."/>
            <person name="Walton C."/>
            <person name="Walker B."/>
            <person name="Young S.K."/>
            <person name="Zeng Q."/>
            <person name="Gargeya S."/>
            <person name="Fitzgerald M."/>
            <person name="Haas B."/>
            <person name="Abouelleil A."/>
            <person name="Allen A.W."/>
            <person name="Alvarado L."/>
            <person name="Arachchi H.M."/>
            <person name="Berlin A.M."/>
            <person name="Chapman S.B."/>
            <person name="Gainer-Dewar J."/>
            <person name="Goldberg J."/>
            <person name="Griggs A."/>
            <person name="Gujja S."/>
            <person name="Hansen M."/>
            <person name="Howarth C."/>
            <person name="Imamovic A."/>
            <person name="Ireland A."/>
            <person name="Larimer J."/>
            <person name="McCowan C."/>
            <person name="Murphy C."/>
            <person name="Pearson M."/>
            <person name="Poon T.W."/>
            <person name="Priest M."/>
            <person name="Roberts A."/>
            <person name="Saif S."/>
            <person name="Shea T."/>
            <person name="Sisk P."/>
            <person name="Sykes S."/>
            <person name="Wortman J."/>
            <person name="Nusbaum C."/>
            <person name="Birren B."/>
        </authorList>
    </citation>
    <scope>NUCLEOTIDE SEQUENCE [LARGE SCALE GENOMIC DNA]</scope>
    <source>
        <strain evidence="6">MINIMUS1</strain>
    </source>
</reference>
<dbReference type="VEuPathDB" id="VectorBase:AMIN005491"/>
<name>A0A182W578_9DIPT</name>
<dbReference type="InterPro" id="IPR001611">
    <property type="entry name" value="Leu-rich_rpt"/>
</dbReference>
<evidence type="ECO:0000256" key="4">
    <source>
        <dbReference type="SAM" id="SignalP"/>
    </source>
</evidence>
<proteinExistence type="predicted"/>
<dbReference type="Pfam" id="PF13855">
    <property type="entry name" value="LRR_8"/>
    <property type="match status" value="1"/>
</dbReference>
<dbReference type="STRING" id="112268.A0A182W578"/>
<dbReference type="PANTHER" id="PTHR24366:SF168">
    <property type="entry name" value="GH22922P-RELATED"/>
    <property type="match status" value="1"/>
</dbReference>
<evidence type="ECO:0000313" key="6">
    <source>
        <dbReference type="Proteomes" id="UP000075920"/>
    </source>
</evidence>
<dbReference type="AlphaFoldDB" id="A0A182W578"/>
<keyword evidence="2" id="KW-0677">Repeat</keyword>
<feature type="chain" id="PRO_5008140761" description="LRRCT domain-containing protein" evidence="4">
    <location>
        <begin position="20"/>
        <end position="499"/>
    </location>
</feature>
<evidence type="ECO:0000256" key="3">
    <source>
        <dbReference type="SAM" id="Phobius"/>
    </source>
</evidence>
<keyword evidence="3" id="KW-0812">Transmembrane</keyword>
<keyword evidence="6" id="KW-1185">Reference proteome</keyword>
<organism evidence="5 6">
    <name type="scientific">Anopheles minimus</name>
    <dbReference type="NCBI Taxonomy" id="112268"/>
    <lineage>
        <taxon>Eukaryota</taxon>
        <taxon>Metazoa</taxon>
        <taxon>Ecdysozoa</taxon>
        <taxon>Arthropoda</taxon>
        <taxon>Hexapoda</taxon>
        <taxon>Insecta</taxon>
        <taxon>Pterygota</taxon>
        <taxon>Neoptera</taxon>
        <taxon>Endopterygota</taxon>
        <taxon>Diptera</taxon>
        <taxon>Nematocera</taxon>
        <taxon>Culicoidea</taxon>
        <taxon>Culicidae</taxon>
        <taxon>Anophelinae</taxon>
        <taxon>Anopheles</taxon>
    </lineage>
</organism>
<feature type="transmembrane region" description="Helical" evidence="3">
    <location>
        <begin position="444"/>
        <end position="468"/>
    </location>
</feature>
<dbReference type="SMART" id="SM00369">
    <property type="entry name" value="LRR_TYP"/>
    <property type="match status" value="4"/>
</dbReference>
<evidence type="ECO:0000313" key="5">
    <source>
        <dbReference type="EnsemblMetazoa" id="AMIN005491-PA"/>
    </source>
</evidence>
<dbReference type="Gene3D" id="3.80.10.10">
    <property type="entry name" value="Ribonuclease Inhibitor"/>
    <property type="match status" value="3"/>
</dbReference>
<sequence>MKTLSRILVLLVIVGTVTPESYEDGTSICDRCTCLIANKTSTVLSYDLLDCTRKNLQHMIGSWPERFITTDPEREIVLSLSGNNIVSLQQLPATKTTLVFSCSHCNLESLASGLFIDTVNILRADLSFNKLSGESLSGDVFRGQYNAEDGSVSLLLDELDLASNVITKLQVNAFEHIAASLRHLSLARNPLGQVTSSTRSALAQLTNLEHLDLSHCSLTDIDASAFDEMHALRELYIQGNHFTAIPQTVYQLDSLHLLHLAENPFEVLTFAQPLKQLVQLNVSSMSLMHTVEVESFQNVKQLKTLTVRNNMALEVFDLSVLRHVSFLKELDLSQSNIKHLHTPLENGAAEQQDEMAYKNTLEVLLLSGNPWHCDCALQRVLKYVQFSNLPDYDEDDETRCETPYVLTSLHLTDLTHIEVCDQPIHDGPNSPVYEKPAFLRPRAIFLSLLSVGIVVGLGIIIGLVIVCLKRRLKTQVMGFTSPVRYTSVRESKTSAVYQI</sequence>
<keyword evidence="1" id="KW-0433">Leucine-rich repeat</keyword>